<dbReference type="Gene3D" id="3.40.50.12480">
    <property type="match status" value="2"/>
</dbReference>
<dbReference type="VEuPathDB" id="AmoebaDB:EIN_144700"/>
<proteinExistence type="predicted"/>
<accession>A0A0A1U967</accession>
<sequence length="848" mass="97408">MSQLDISTLKIVMQYLEAPEDILCVVLISKKCKTLLDAISINPIEISDKSRLLFQHLKTQRLFSEHSHKLTGVDHYLYEYPISYSCYLNEKTKGNICPYVCYNKDDFSKNTFKDSIGTFNIPQGVVLIGQFCFLNTKFTRIEIPDSVKEIGCSAFWRCDIKKLCIPDSVTCIESNAFAACKKLEQATLPKYLTKLPSRLFEGCSLLTKIQFPNQFSTGEKCFEGCGIVNFTVNMNRDVGRAALSLSLLTRIDFCEVKYVEEKLCEKAEHLQIVQMKDVLGIKRDAFKECKSLKNVIYSDNLSFIGECAFWGCSSLEKSELPKTVVYIGNSAFDQCINIQTLVFPKTVKFEGNSHFENCTSLKKLEIPIENLHENGLSISENEKNILMKLKKMKGQINGVLITEGYFDLNKLEVMDDNMTKLMFKNVSGKNYEISYLPSTLVRLDVTKQSTEFFMSELRIPENLFLESRTCSLVNSVETPILPKCQTVLCKNFVVNAFCENLKIFVVPETVLKVEQDAFNCCYFLTEIKFRCKDTKMEQNFYNECDSLQKITFSDGTNQLKDEITCVNSKEISPNRLNSSHAVRNFEITGERIVIPKTVTVFNFECLNDNTKLKELQILSDKIVCDESYPLDSNSVTKICSSKEIINDIPVSYGFFIRMKTLGNYDFKNVIFTYNDKKKYGDMYIKRYLKSPIQIFDIYKESKSDSKNKGNILLNRIHSVKFTKFANFMNNTYSNNNFDYIDLSCVDCIPSKFFEGVFGNCYFVTKITLSDKLQVIENFCFENCFSLKHINIPMSVTKIGNKAFKNCYNLEDNNLQSINNKCMILNYSFENCHTLKQINLNFTVNLAHF</sequence>
<reference evidence="1 2" key="1">
    <citation type="submission" date="2012-10" db="EMBL/GenBank/DDBJ databases">
        <authorList>
            <person name="Zafar N."/>
            <person name="Inman J."/>
            <person name="Hall N."/>
            <person name="Lorenzi H."/>
            <person name="Caler E."/>
        </authorList>
    </citation>
    <scope>NUCLEOTIDE SEQUENCE [LARGE SCALE GENOMIC DNA]</scope>
    <source>
        <strain evidence="1 2">IP1</strain>
    </source>
</reference>
<organism evidence="1 2">
    <name type="scientific">Entamoeba invadens IP1</name>
    <dbReference type="NCBI Taxonomy" id="370355"/>
    <lineage>
        <taxon>Eukaryota</taxon>
        <taxon>Amoebozoa</taxon>
        <taxon>Evosea</taxon>
        <taxon>Archamoebae</taxon>
        <taxon>Mastigamoebida</taxon>
        <taxon>Entamoebidae</taxon>
        <taxon>Entamoeba</taxon>
    </lineage>
</organism>
<dbReference type="GeneID" id="14890464"/>
<name>A0A0A1U967_ENTIV</name>
<dbReference type="InterPro" id="IPR053139">
    <property type="entry name" value="Surface_bspA-like"/>
</dbReference>
<gene>
    <name evidence="1" type="ORF">EIN_144700</name>
</gene>
<keyword evidence="2" id="KW-1185">Reference proteome</keyword>
<dbReference type="Pfam" id="PF13306">
    <property type="entry name" value="LRR_5"/>
    <property type="match status" value="4"/>
</dbReference>
<dbReference type="PANTHER" id="PTHR45661:SF3">
    <property type="entry name" value="IG-LIKE DOMAIN-CONTAINING PROTEIN"/>
    <property type="match status" value="1"/>
</dbReference>
<dbReference type="InterPro" id="IPR026906">
    <property type="entry name" value="LRR_5"/>
</dbReference>
<dbReference type="Gene3D" id="3.80.10.10">
    <property type="entry name" value="Ribonuclease Inhibitor"/>
    <property type="match status" value="3"/>
</dbReference>
<dbReference type="SUPFAM" id="SSF52058">
    <property type="entry name" value="L domain-like"/>
    <property type="match status" value="2"/>
</dbReference>
<dbReference type="KEGG" id="eiv:EIN_144700"/>
<dbReference type="PANTHER" id="PTHR45661">
    <property type="entry name" value="SURFACE ANTIGEN"/>
    <property type="match status" value="1"/>
</dbReference>
<feature type="non-terminal residue" evidence="1">
    <location>
        <position position="848"/>
    </location>
</feature>
<dbReference type="EMBL" id="KB206469">
    <property type="protein sequence ID" value="ELP91490.1"/>
    <property type="molecule type" value="Genomic_DNA"/>
</dbReference>
<dbReference type="AlphaFoldDB" id="A0A0A1U967"/>
<dbReference type="InterPro" id="IPR032675">
    <property type="entry name" value="LRR_dom_sf"/>
</dbReference>
<dbReference type="OMA" id="NCNELSE"/>
<dbReference type="RefSeq" id="XP_004258261.1">
    <property type="nucleotide sequence ID" value="XM_004258213.1"/>
</dbReference>
<dbReference type="Proteomes" id="UP000014680">
    <property type="component" value="Unassembled WGS sequence"/>
</dbReference>
<evidence type="ECO:0000313" key="1">
    <source>
        <dbReference type="EMBL" id="ELP91490.1"/>
    </source>
</evidence>
<evidence type="ECO:0000313" key="2">
    <source>
        <dbReference type="Proteomes" id="UP000014680"/>
    </source>
</evidence>
<feature type="non-terminal residue" evidence="1">
    <location>
        <position position="1"/>
    </location>
</feature>
<protein>
    <submittedName>
        <fullName evidence="1">Leucine rich repeat containing protein BspA family protein</fullName>
    </submittedName>
</protein>